<name>C4FHK0_9AQUI</name>
<sequence>MRVKLTDKDALVVVDMQNDFMPYGVLPVKDADKIVPTINKYIEKFENKGLPVFFTRDWHPENHISFKGFGGIWPPHCVQNTEGAKFHPDLKISSDNKFIISKGFLQDFDAYSGFQNTVLDSLLKERGIKRIFVCGVATDFCVKNTAVGGVNLGYQVFLLTDAIKPVFEDKEKEVIDGLLEKTVIAIELQDLE</sequence>
<gene>
    <name evidence="9" type="ORF">SULYE_0028</name>
</gene>
<keyword evidence="4 9" id="KW-0378">Hydrolase</keyword>
<organism evidence="9 10">
    <name type="scientific">Sulfurihydrogenibium yellowstonense SS-5</name>
    <dbReference type="NCBI Taxonomy" id="432331"/>
    <lineage>
        <taxon>Bacteria</taxon>
        <taxon>Pseudomonadati</taxon>
        <taxon>Aquificota</taxon>
        <taxon>Aquificia</taxon>
        <taxon>Aquificales</taxon>
        <taxon>Hydrogenothermaceae</taxon>
        <taxon>Sulfurihydrogenibium</taxon>
    </lineage>
</organism>
<comment type="caution">
    <text evidence="9">The sequence shown here is derived from an EMBL/GenBank/DDBJ whole genome shotgun (WGS) entry which is preliminary data.</text>
</comment>
<dbReference type="InterPro" id="IPR052347">
    <property type="entry name" value="Isochorismatase_Nicotinamidase"/>
</dbReference>
<reference evidence="9 10" key="1">
    <citation type="submission" date="2009-04" db="EMBL/GenBank/DDBJ databases">
        <authorList>
            <person name="Reysenbach A.-L."/>
            <person name="Heidelberg J.F."/>
            <person name="Nelson W.C."/>
        </authorList>
    </citation>
    <scope>NUCLEOTIDE SEQUENCE [LARGE SCALE GENOMIC DNA]</scope>
    <source>
        <strain evidence="9 10">SS-5</strain>
    </source>
</reference>
<evidence type="ECO:0000256" key="7">
    <source>
        <dbReference type="ARBA" id="ARBA00043224"/>
    </source>
</evidence>
<dbReference type="GO" id="GO:0008936">
    <property type="term" value="F:nicotinamidase activity"/>
    <property type="evidence" value="ECO:0007669"/>
    <property type="project" value="UniProtKB-EC"/>
</dbReference>
<dbReference type="RefSeq" id="WP_007545382.1">
    <property type="nucleotide sequence ID" value="NZ_ABZS01000002.1"/>
</dbReference>
<protein>
    <recommendedName>
        <fullName evidence="6">nicotinamidase</fullName>
        <ecNumber evidence="6">3.5.1.19</ecNumber>
    </recommendedName>
    <alternativeName>
        <fullName evidence="7">Nicotinamide deamidase</fullName>
    </alternativeName>
</protein>
<keyword evidence="2" id="KW-0662">Pyridine nucleotide biosynthesis</keyword>
<dbReference type="PANTHER" id="PTHR11080">
    <property type="entry name" value="PYRAZINAMIDASE/NICOTINAMIDASE"/>
    <property type="match status" value="1"/>
</dbReference>
<dbReference type="InterPro" id="IPR000868">
    <property type="entry name" value="Isochorismatase-like_dom"/>
</dbReference>
<evidence type="ECO:0000256" key="4">
    <source>
        <dbReference type="ARBA" id="ARBA00022801"/>
    </source>
</evidence>
<dbReference type="EMBL" id="ABZS01000002">
    <property type="protein sequence ID" value="EEP61434.1"/>
    <property type="molecule type" value="Genomic_DNA"/>
</dbReference>
<evidence type="ECO:0000313" key="10">
    <source>
        <dbReference type="Proteomes" id="UP000005540"/>
    </source>
</evidence>
<proteinExistence type="inferred from homology"/>
<evidence type="ECO:0000256" key="3">
    <source>
        <dbReference type="ARBA" id="ARBA00022723"/>
    </source>
</evidence>
<keyword evidence="10" id="KW-1185">Reference proteome</keyword>
<dbReference type="AlphaFoldDB" id="C4FHK0"/>
<dbReference type="EC" id="3.5.1.19" evidence="6"/>
<dbReference type="GO" id="GO:0046872">
    <property type="term" value="F:metal ion binding"/>
    <property type="evidence" value="ECO:0007669"/>
    <property type="project" value="UniProtKB-KW"/>
</dbReference>
<dbReference type="Proteomes" id="UP000005540">
    <property type="component" value="Unassembled WGS sequence"/>
</dbReference>
<accession>C4FHK0</accession>
<evidence type="ECO:0000256" key="2">
    <source>
        <dbReference type="ARBA" id="ARBA00022642"/>
    </source>
</evidence>
<keyword evidence="3" id="KW-0479">Metal-binding</keyword>
<evidence type="ECO:0000256" key="6">
    <source>
        <dbReference type="ARBA" id="ARBA00039017"/>
    </source>
</evidence>
<evidence type="ECO:0000313" key="9">
    <source>
        <dbReference type="EMBL" id="EEP61434.1"/>
    </source>
</evidence>
<dbReference type="OrthoDB" id="9796485at2"/>
<dbReference type="GO" id="GO:0019363">
    <property type="term" value="P:pyridine nucleotide biosynthetic process"/>
    <property type="evidence" value="ECO:0007669"/>
    <property type="project" value="UniProtKB-KW"/>
</dbReference>
<evidence type="ECO:0000256" key="1">
    <source>
        <dbReference type="ARBA" id="ARBA00006336"/>
    </source>
</evidence>
<comment type="similarity">
    <text evidence="1">Belongs to the isochorismatase family.</text>
</comment>
<dbReference type="Pfam" id="PF00857">
    <property type="entry name" value="Isochorismatase"/>
    <property type="match status" value="1"/>
</dbReference>
<dbReference type="PANTHER" id="PTHR11080:SF2">
    <property type="entry name" value="LD05707P"/>
    <property type="match status" value="1"/>
</dbReference>
<dbReference type="InterPro" id="IPR036380">
    <property type="entry name" value="Isochorismatase-like_sf"/>
</dbReference>
<dbReference type="Gene3D" id="3.40.50.850">
    <property type="entry name" value="Isochorismatase-like"/>
    <property type="match status" value="1"/>
</dbReference>
<evidence type="ECO:0000256" key="5">
    <source>
        <dbReference type="ARBA" id="ARBA00037900"/>
    </source>
</evidence>
<dbReference type="CDD" id="cd01011">
    <property type="entry name" value="nicotinamidase"/>
    <property type="match status" value="1"/>
</dbReference>
<dbReference type="SUPFAM" id="SSF52499">
    <property type="entry name" value="Isochorismatase-like hydrolases"/>
    <property type="match status" value="1"/>
</dbReference>
<evidence type="ECO:0000259" key="8">
    <source>
        <dbReference type="Pfam" id="PF00857"/>
    </source>
</evidence>
<comment type="pathway">
    <text evidence="5">Cofactor biosynthesis; nicotinate biosynthesis; nicotinate from nicotinamide: step 1/1.</text>
</comment>
<feature type="domain" description="Isochorismatase-like" evidence="8">
    <location>
        <begin position="10"/>
        <end position="184"/>
    </location>
</feature>